<keyword evidence="8" id="KW-0496">Mitochondrion</keyword>
<keyword evidence="7 11" id="KW-1133">Transmembrane helix</keyword>
<dbReference type="OMA" id="THENVAW"/>
<feature type="transmembrane region" description="Helical" evidence="11">
    <location>
        <begin position="7"/>
        <end position="27"/>
    </location>
</feature>
<keyword evidence="6" id="KW-0999">Mitochondrion inner membrane</keyword>
<dbReference type="PANTHER" id="PTHR36465">
    <property type="entry name" value="UBIQUINOL-CYTOCHROME-C REDUCTASE COMPLEX ASSEMBLY FACTOR 3"/>
    <property type="match status" value="1"/>
</dbReference>
<evidence type="ECO:0000256" key="5">
    <source>
        <dbReference type="ARBA" id="ARBA00022692"/>
    </source>
</evidence>
<dbReference type="PANTHER" id="PTHR36465:SF1">
    <property type="entry name" value="UBIQUINOL-CYTOCHROME-C REDUCTASE COMPLEX ASSEMBLY FACTOR 3"/>
    <property type="match status" value="1"/>
</dbReference>
<dbReference type="STRING" id="8005.ENSEEEP00000021174"/>
<keyword evidence="9 11" id="KW-0472">Membrane</keyword>
<dbReference type="Pfam" id="PF15141">
    <property type="entry name" value="UQCC3"/>
    <property type="match status" value="1"/>
</dbReference>
<organism evidence="12 13">
    <name type="scientific">Electrophorus electricus</name>
    <name type="common">Electric eel</name>
    <name type="synonym">Gymnotus electricus</name>
    <dbReference type="NCBI Taxonomy" id="8005"/>
    <lineage>
        <taxon>Eukaryota</taxon>
        <taxon>Metazoa</taxon>
        <taxon>Chordata</taxon>
        <taxon>Craniata</taxon>
        <taxon>Vertebrata</taxon>
        <taxon>Euteleostomi</taxon>
        <taxon>Actinopterygii</taxon>
        <taxon>Neopterygii</taxon>
        <taxon>Teleostei</taxon>
        <taxon>Ostariophysi</taxon>
        <taxon>Gymnotiformes</taxon>
        <taxon>Gymnotoidei</taxon>
        <taxon>Gymnotidae</taxon>
        <taxon>Electrophorus</taxon>
    </lineage>
</organism>
<evidence type="ECO:0000313" key="12">
    <source>
        <dbReference type="Ensembl" id="ENSEEEP00000021174.2"/>
    </source>
</evidence>
<evidence type="ECO:0000256" key="8">
    <source>
        <dbReference type="ARBA" id="ARBA00023128"/>
    </source>
</evidence>
<dbReference type="GO" id="GO:0005743">
    <property type="term" value="C:mitochondrial inner membrane"/>
    <property type="evidence" value="ECO:0007669"/>
    <property type="project" value="UniProtKB-SubCell"/>
</dbReference>
<evidence type="ECO:0000256" key="11">
    <source>
        <dbReference type="SAM" id="Phobius"/>
    </source>
</evidence>
<dbReference type="GeneTree" id="ENSGT01030000234773"/>
<comment type="function">
    <text evidence="1">Required for the assembly of the ubiquinol-cytochrome c reductase complex (mitochondrial respiratory chain complex III or cytochrome b-c1 complex), mediating cytochrome b recruitment and probably stabilization within the complex. Thereby, plays an important role in ATP production by mitochondria. Cardiolipin-binding protein, it may also control the cardiolipin composition of mitochondria membranes and their morphology.</text>
</comment>
<evidence type="ECO:0000256" key="2">
    <source>
        <dbReference type="ARBA" id="ARBA00004434"/>
    </source>
</evidence>
<dbReference type="InterPro" id="IPR027896">
    <property type="entry name" value="UQCC3"/>
</dbReference>
<gene>
    <name evidence="12" type="primary">UQCC3</name>
</gene>
<keyword evidence="5 11" id="KW-0812">Transmembrane</keyword>
<comment type="subcellular location">
    <subcellularLocation>
        <location evidence="2">Mitochondrion inner membrane</location>
        <topology evidence="2">Single-pass membrane protein</topology>
    </subcellularLocation>
</comment>
<dbReference type="GO" id="GO:0006754">
    <property type="term" value="P:ATP biosynthetic process"/>
    <property type="evidence" value="ECO:0007669"/>
    <property type="project" value="UniProtKB-KW"/>
</dbReference>
<name>A0A4W4FBT3_ELEEL</name>
<evidence type="ECO:0000256" key="9">
    <source>
        <dbReference type="ARBA" id="ARBA00023136"/>
    </source>
</evidence>
<keyword evidence="10" id="KW-0066">ATP synthesis</keyword>
<reference evidence="13" key="1">
    <citation type="journal article" date="2014" name="Science">
        <title>Nonhuman genetics. Genomic basis for the convergent evolution of electric organs.</title>
        <authorList>
            <person name="Gallant J.R."/>
            <person name="Traeger L.L."/>
            <person name="Volkening J.D."/>
            <person name="Moffett H."/>
            <person name="Chen P.H."/>
            <person name="Novina C.D."/>
            <person name="Phillips G.N.Jr."/>
            <person name="Anand R."/>
            <person name="Wells G.B."/>
            <person name="Pinch M."/>
            <person name="Guth R."/>
            <person name="Unguez G.A."/>
            <person name="Albert J.S."/>
            <person name="Zakon H.H."/>
            <person name="Samanta M.P."/>
            <person name="Sussman M.R."/>
        </authorList>
    </citation>
    <scope>NUCLEOTIDE SEQUENCE [LARGE SCALE GENOMIC DNA]</scope>
</reference>
<evidence type="ECO:0000256" key="1">
    <source>
        <dbReference type="ARBA" id="ARBA00002879"/>
    </source>
</evidence>
<dbReference type="AlphaFoldDB" id="A0A4W4FBT3"/>
<sequence length="80" mass="9187">MRGLRTILASVAMVATLASGFGMWLVISLGNEKNMELHKHLLESNPVRMKEHRERNELILRVLQEAAETDENITRRFGQK</sequence>
<evidence type="ECO:0000256" key="4">
    <source>
        <dbReference type="ARBA" id="ARBA00016475"/>
    </source>
</evidence>
<protein>
    <recommendedName>
        <fullName evidence="4">Ubiquinol-cytochrome-c reductase complex assembly factor 3</fullName>
    </recommendedName>
</protein>
<dbReference type="GO" id="GO:0034551">
    <property type="term" value="P:mitochondrial respiratory chain complex III assembly"/>
    <property type="evidence" value="ECO:0007669"/>
    <property type="project" value="InterPro"/>
</dbReference>
<evidence type="ECO:0000256" key="3">
    <source>
        <dbReference type="ARBA" id="ARBA00006970"/>
    </source>
</evidence>
<evidence type="ECO:0000256" key="6">
    <source>
        <dbReference type="ARBA" id="ARBA00022792"/>
    </source>
</evidence>
<accession>A0A4W4FBT3</accession>
<dbReference type="Proteomes" id="UP000314983">
    <property type="component" value="Chromosome 17"/>
</dbReference>
<dbReference type="Ensembl" id="ENSEEET00000021411.2">
    <property type="protein sequence ID" value="ENSEEEP00000021174.2"/>
    <property type="gene ID" value="ENSEEEG00000010324.2"/>
</dbReference>
<evidence type="ECO:0000256" key="10">
    <source>
        <dbReference type="ARBA" id="ARBA00023310"/>
    </source>
</evidence>
<comment type="similarity">
    <text evidence="3">Belongs to the UQCC3 family.</text>
</comment>
<reference evidence="13" key="2">
    <citation type="journal article" date="2017" name="Sci. Adv.">
        <title>A tail of two voltages: Proteomic comparison of the three electric organs of the electric eel.</title>
        <authorList>
            <person name="Traeger L.L."/>
            <person name="Sabat G."/>
            <person name="Barrett-Wilt G.A."/>
            <person name="Wells G.B."/>
            <person name="Sussman M.R."/>
        </authorList>
    </citation>
    <scope>NUCLEOTIDE SEQUENCE [LARGE SCALE GENOMIC DNA]</scope>
</reference>
<reference evidence="12" key="5">
    <citation type="submission" date="2025-09" db="UniProtKB">
        <authorList>
            <consortium name="Ensembl"/>
        </authorList>
    </citation>
    <scope>IDENTIFICATION</scope>
</reference>
<reference evidence="12" key="3">
    <citation type="submission" date="2020-05" db="EMBL/GenBank/DDBJ databases">
        <title>Electrophorus electricus (electric eel) genome, fEleEle1, primary haplotype.</title>
        <authorList>
            <person name="Myers G."/>
            <person name="Meyer A."/>
            <person name="Fedrigo O."/>
            <person name="Formenti G."/>
            <person name="Rhie A."/>
            <person name="Tracey A."/>
            <person name="Sims Y."/>
            <person name="Jarvis E.D."/>
        </authorList>
    </citation>
    <scope>NUCLEOTIDE SEQUENCE [LARGE SCALE GENOMIC DNA]</scope>
</reference>
<keyword evidence="13" id="KW-1185">Reference proteome</keyword>
<proteinExistence type="inferred from homology"/>
<evidence type="ECO:0000256" key="7">
    <source>
        <dbReference type="ARBA" id="ARBA00022989"/>
    </source>
</evidence>
<evidence type="ECO:0000313" key="13">
    <source>
        <dbReference type="Proteomes" id="UP000314983"/>
    </source>
</evidence>
<reference evidence="12" key="4">
    <citation type="submission" date="2025-08" db="UniProtKB">
        <authorList>
            <consortium name="Ensembl"/>
        </authorList>
    </citation>
    <scope>IDENTIFICATION</scope>
</reference>